<name>A0A336JV01_9BRAD</name>
<dbReference type="RefSeq" id="WP_114360995.1">
    <property type="nucleotide sequence ID" value="NZ_QRDT01000045.1"/>
</dbReference>
<dbReference type="OrthoDB" id="9800065at2"/>
<dbReference type="InterPro" id="IPR015797">
    <property type="entry name" value="NUDIX_hydrolase-like_dom_sf"/>
</dbReference>
<dbReference type="SUPFAM" id="SSF55811">
    <property type="entry name" value="Nudix"/>
    <property type="match status" value="1"/>
</dbReference>
<keyword evidence="7" id="KW-1185">Reference proteome</keyword>
<dbReference type="Proteomes" id="UP000252631">
    <property type="component" value="Unassembled WGS sequence"/>
</dbReference>
<evidence type="ECO:0000313" key="7">
    <source>
        <dbReference type="Proteomes" id="UP000256343"/>
    </source>
</evidence>
<dbReference type="AlphaFoldDB" id="A0A336JV01"/>
<dbReference type="InterPro" id="IPR000086">
    <property type="entry name" value="NUDIX_hydrolase_dom"/>
</dbReference>
<reference evidence="4 7" key="2">
    <citation type="submission" date="2018-07" db="EMBL/GenBank/DDBJ databases">
        <title>Genomic Encyclopedia of Archaeal and Bacterial Type Strains, Phase II (KMG-II): from individual species to whole genera.</title>
        <authorList>
            <person name="Goeker M."/>
        </authorList>
    </citation>
    <scope>NUCLEOTIDE SEQUENCE [LARGE SCALE GENOMIC DNA]</scope>
    <source>
        <strain evidence="4 7">JA575</strain>
    </source>
</reference>
<dbReference type="PANTHER" id="PTHR43046">
    <property type="entry name" value="GDP-MANNOSE MANNOSYL HYDROLASE"/>
    <property type="match status" value="1"/>
</dbReference>
<comment type="cofactor">
    <cofactor evidence="1">
        <name>Mg(2+)</name>
        <dbReference type="ChEBI" id="CHEBI:18420"/>
    </cofactor>
</comment>
<dbReference type="EMBL" id="UFQQ01000045">
    <property type="protein sequence ID" value="SSW93635.1"/>
    <property type="molecule type" value="Genomic_DNA"/>
</dbReference>
<dbReference type="PANTHER" id="PTHR43046:SF14">
    <property type="entry name" value="MUTT_NUDIX FAMILY PROTEIN"/>
    <property type="match status" value="1"/>
</dbReference>
<evidence type="ECO:0000256" key="1">
    <source>
        <dbReference type="ARBA" id="ARBA00001946"/>
    </source>
</evidence>
<dbReference type="Pfam" id="PF00293">
    <property type="entry name" value="NUDIX"/>
    <property type="match status" value="1"/>
</dbReference>
<keyword evidence="2" id="KW-0378">Hydrolase</keyword>
<evidence type="ECO:0000256" key="2">
    <source>
        <dbReference type="ARBA" id="ARBA00022801"/>
    </source>
</evidence>
<dbReference type="Gene3D" id="3.90.79.10">
    <property type="entry name" value="Nucleoside Triphosphate Pyrophosphohydrolase"/>
    <property type="match status" value="1"/>
</dbReference>
<evidence type="ECO:0000259" key="3">
    <source>
        <dbReference type="PROSITE" id="PS51462"/>
    </source>
</evidence>
<dbReference type="Proteomes" id="UP000256343">
    <property type="component" value="Unassembled WGS sequence"/>
</dbReference>
<dbReference type="PROSITE" id="PS51462">
    <property type="entry name" value="NUDIX"/>
    <property type="match status" value="1"/>
</dbReference>
<dbReference type="CDD" id="cd04680">
    <property type="entry name" value="NUDIX_Hydrolase"/>
    <property type="match status" value="1"/>
</dbReference>
<feature type="domain" description="Nudix hydrolase" evidence="3">
    <location>
        <begin position="22"/>
        <end position="153"/>
    </location>
</feature>
<accession>A0A336JV01</accession>
<dbReference type="EMBL" id="QRDT01000045">
    <property type="protein sequence ID" value="RED21706.1"/>
    <property type="molecule type" value="Genomic_DNA"/>
</dbReference>
<sequence length="162" mass="18183">MTAVQNLRLKLEPALRRVFHLYWRFARGMTLGARGLVLDDQDRVFLIQHSYVSGWHLPGGGVEVGESFVDALTRELMEEGRIAITGAPTLHGIFLNSHVSRRDHVAVYVVRHYHQDRPPKPNREIIASGFFAADALPAETTPGTRLRIAEVLGGRPPIATWR</sequence>
<proteinExistence type="predicted"/>
<reference evidence="5 6" key="1">
    <citation type="submission" date="2017-08" db="EMBL/GenBank/DDBJ databases">
        <authorList>
            <person name="de Groot N.N."/>
        </authorList>
    </citation>
    <scope>NUCLEOTIDE SEQUENCE [LARGE SCALE GENOMIC DNA]</scope>
    <source>
        <strain evidence="5 6">JA575</strain>
    </source>
</reference>
<gene>
    <name evidence="4" type="ORF">BJ125_14519</name>
    <name evidence="5" type="ORF">SAMN05892882_14519</name>
</gene>
<protein>
    <submittedName>
        <fullName evidence="5">ADP-ribose pyrophosphatase YjhB (NUDIX family)</fullName>
    </submittedName>
</protein>
<organism evidence="5 6">
    <name type="scientific">Rhodopseudomonas pentothenatexigens</name>
    <dbReference type="NCBI Taxonomy" id="999699"/>
    <lineage>
        <taxon>Bacteria</taxon>
        <taxon>Pseudomonadati</taxon>
        <taxon>Pseudomonadota</taxon>
        <taxon>Alphaproteobacteria</taxon>
        <taxon>Hyphomicrobiales</taxon>
        <taxon>Nitrobacteraceae</taxon>
        <taxon>Rhodopseudomonas</taxon>
    </lineage>
</organism>
<evidence type="ECO:0000313" key="4">
    <source>
        <dbReference type="EMBL" id="RED21706.1"/>
    </source>
</evidence>
<evidence type="ECO:0000313" key="6">
    <source>
        <dbReference type="Proteomes" id="UP000252631"/>
    </source>
</evidence>
<dbReference type="GO" id="GO:0016787">
    <property type="term" value="F:hydrolase activity"/>
    <property type="evidence" value="ECO:0007669"/>
    <property type="project" value="UniProtKB-KW"/>
</dbReference>
<evidence type="ECO:0000313" key="5">
    <source>
        <dbReference type="EMBL" id="SSW93635.1"/>
    </source>
</evidence>